<dbReference type="AlphaFoldDB" id="A0A6A6V200"/>
<name>A0A6A6V200_9PLEO</name>
<sequence length="56" mass="6544">MAHGIPQARDGCLFRTKLFFFLHGMGGCMGERENGVLVFLYLDLYPSYDWTWFHVV</sequence>
<organism evidence="1 2">
    <name type="scientific">Sporormia fimetaria CBS 119925</name>
    <dbReference type="NCBI Taxonomy" id="1340428"/>
    <lineage>
        <taxon>Eukaryota</taxon>
        <taxon>Fungi</taxon>
        <taxon>Dikarya</taxon>
        <taxon>Ascomycota</taxon>
        <taxon>Pezizomycotina</taxon>
        <taxon>Dothideomycetes</taxon>
        <taxon>Pleosporomycetidae</taxon>
        <taxon>Pleosporales</taxon>
        <taxon>Sporormiaceae</taxon>
        <taxon>Sporormia</taxon>
    </lineage>
</organism>
<dbReference type="OrthoDB" id="5395390at2759"/>
<evidence type="ECO:0000313" key="1">
    <source>
        <dbReference type="EMBL" id="KAF2744572.1"/>
    </source>
</evidence>
<accession>A0A6A6V200</accession>
<reference evidence="1" key="1">
    <citation type="journal article" date="2020" name="Stud. Mycol.">
        <title>101 Dothideomycetes genomes: a test case for predicting lifestyles and emergence of pathogens.</title>
        <authorList>
            <person name="Haridas S."/>
            <person name="Albert R."/>
            <person name="Binder M."/>
            <person name="Bloem J."/>
            <person name="Labutti K."/>
            <person name="Salamov A."/>
            <person name="Andreopoulos B."/>
            <person name="Baker S."/>
            <person name="Barry K."/>
            <person name="Bills G."/>
            <person name="Bluhm B."/>
            <person name="Cannon C."/>
            <person name="Castanera R."/>
            <person name="Culley D."/>
            <person name="Daum C."/>
            <person name="Ezra D."/>
            <person name="Gonzalez J."/>
            <person name="Henrissat B."/>
            <person name="Kuo A."/>
            <person name="Liang C."/>
            <person name="Lipzen A."/>
            <person name="Lutzoni F."/>
            <person name="Magnuson J."/>
            <person name="Mondo S."/>
            <person name="Nolan M."/>
            <person name="Ohm R."/>
            <person name="Pangilinan J."/>
            <person name="Park H.-J."/>
            <person name="Ramirez L."/>
            <person name="Alfaro M."/>
            <person name="Sun H."/>
            <person name="Tritt A."/>
            <person name="Yoshinaga Y."/>
            <person name="Zwiers L.-H."/>
            <person name="Turgeon B."/>
            <person name="Goodwin S."/>
            <person name="Spatafora J."/>
            <person name="Crous P."/>
            <person name="Grigoriev I."/>
        </authorList>
    </citation>
    <scope>NUCLEOTIDE SEQUENCE</scope>
    <source>
        <strain evidence="1">CBS 119925</strain>
    </source>
</reference>
<keyword evidence="2" id="KW-1185">Reference proteome</keyword>
<protein>
    <submittedName>
        <fullName evidence="1">Uncharacterized protein</fullName>
    </submittedName>
</protein>
<dbReference type="EMBL" id="MU006588">
    <property type="protein sequence ID" value="KAF2744572.1"/>
    <property type="molecule type" value="Genomic_DNA"/>
</dbReference>
<evidence type="ECO:0000313" key="2">
    <source>
        <dbReference type="Proteomes" id="UP000799440"/>
    </source>
</evidence>
<feature type="non-terminal residue" evidence="1">
    <location>
        <position position="56"/>
    </location>
</feature>
<proteinExistence type="predicted"/>
<gene>
    <name evidence="1" type="ORF">M011DRAFT_470419</name>
</gene>
<dbReference type="Proteomes" id="UP000799440">
    <property type="component" value="Unassembled WGS sequence"/>
</dbReference>